<accession>U6F3I5</accession>
<proteinExistence type="predicted"/>
<organism evidence="1 2">
    <name type="scientific">Lactobacillus helveticus CIRM-BIA 951</name>
    <dbReference type="NCBI Taxonomy" id="1226334"/>
    <lineage>
        <taxon>Bacteria</taxon>
        <taxon>Bacillati</taxon>
        <taxon>Bacillota</taxon>
        <taxon>Bacilli</taxon>
        <taxon>Lactobacillales</taxon>
        <taxon>Lactobacillaceae</taxon>
        <taxon>Lactobacillus</taxon>
    </lineage>
</organism>
<evidence type="ECO:0000313" key="2">
    <source>
        <dbReference type="Proteomes" id="UP000017248"/>
    </source>
</evidence>
<comment type="caution">
    <text evidence="1">The sequence shown here is derived from an EMBL/GenBank/DDBJ whole genome shotgun (WGS) entry which is preliminary data.</text>
</comment>
<reference evidence="1" key="1">
    <citation type="submission" date="2013-09" db="EMBL/GenBank/DDBJ databases">
        <title>Draft Genome Sequence of five Lactobacillus helveticus strains CIRM-BIA 101T, 103, 104, 951 and 953 isolated from milk product.</title>
        <authorList>
            <person name="Valence F."/>
            <person name="Chuat V."/>
            <person name="Ma L."/>
            <person name="Creno S."/>
            <person name="Falentin H."/>
            <person name="Lortal S."/>
            <person name="Bizet C."/>
            <person name="Clermont D."/>
            <person name="Loux V."/>
            <person name="Bouchier C."/>
            <person name="Cousin S."/>
        </authorList>
    </citation>
    <scope>NUCLEOTIDE SEQUENCE [LARGE SCALE GENOMIC DNA]</scope>
    <source>
        <strain evidence="1">CIRM-BIA 951</strain>
    </source>
</reference>
<dbReference type="EMBL" id="CBUK010000030">
    <property type="protein sequence ID" value="CDI57843.1"/>
    <property type="molecule type" value="Genomic_DNA"/>
</dbReference>
<protein>
    <submittedName>
        <fullName evidence="1">Uncharacterized protein</fullName>
    </submittedName>
</protein>
<sequence>MEHETLTQTDIKNL</sequence>
<dbReference type="HOGENOM" id="CLU_3435367_0_0_9"/>
<evidence type="ECO:0000313" key="1">
    <source>
        <dbReference type="EMBL" id="CDI57843.1"/>
    </source>
</evidence>
<gene>
    <name evidence="1" type="ORF">LHCIRMBIA951_01708</name>
</gene>
<dbReference type="Proteomes" id="UP000017248">
    <property type="component" value="Unassembled WGS sequence"/>
</dbReference>
<name>U6F3I5_LACHE</name>
<keyword evidence="2" id="KW-1185">Reference proteome</keyword>